<evidence type="ECO:0008006" key="5">
    <source>
        <dbReference type="Google" id="ProtNLM"/>
    </source>
</evidence>
<feature type="transmembrane region" description="Helical" evidence="2">
    <location>
        <begin position="83"/>
        <end position="104"/>
    </location>
</feature>
<evidence type="ECO:0000256" key="1">
    <source>
        <dbReference type="SAM" id="MobiDB-lite"/>
    </source>
</evidence>
<name>A0ABQ1C0S9_9MYCO</name>
<accession>A0ABQ1C0S9</accession>
<sequence length="402" mass="43110">MRHRCGAVGQTTSLLALAECARAEWTFVLVFGAKGAYGEWAIAPYGESAYELDSGEGSVAETSVEHDADSAVPRRRRTGRAGIFAAVLVVVVFAASIAAVIVLSRRAAEQSTARPGRSNAGPAGALDGTFIDEFGPRTDIFGNAYQGNVVTEKYDGPWSIRSTCRASGCVATAAYGRLNSKLSALVFDEIDGRWLAVAVTPGTCDTVSTDVWVIFTLQPRPDGTLSGEYLEVPQIQCGAPGIRGSSLPAKQILTFRRSGNVDPPFQGADPEAQPPRHASPAQGLHGQYLETMQEQTGTYTRSNTVKTYCVRSGDRCMSLVYTALDFTPLIFAGQKWTVNFERDVICASGGAGRYADIREFSLPPAPQDPIPVLKGRAHQQVTGGTRCDSAYDFDDTFERTGE</sequence>
<comment type="caution">
    <text evidence="3">The sequence shown here is derived from an EMBL/GenBank/DDBJ whole genome shotgun (WGS) entry which is preliminary data.</text>
</comment>
<dbReference type="EMBL" id="BLKX01000001">
    <property type="protein sequence ID" value="GFG78038.1"/>
    <property type="molecule type" value="Genomic_DNA"/>
</dbReference>
<keyword evidence="2" id="KW-0472">Membrane</keyword>
<protein>
    <recommendedName>
        <fullName evidence="5">Serine/threonine protein kinase</fullName>
    </recommendedName>
</protein>
<gene>
    <name evidence="3" type="ORF">MPRG_13140</name>
</gene>
<proteinExistence type="predicted"/>
<evidence type="ECO:0000256" key="2">
    <source>
        <dbReference type="SAM" id="Phobius"/>
    </source>
</evidence>
<keyword evidence="4" id="KW-1185">Reference proteome</keyword>
<reference evidence="3 4" key="1">
    <citation type="journal article" date="2019" name="Emerg. Microbes Infect.">
        <title>Comprehensive subspecies identification of 175 nontuberculous mycobacteria species based on 7547 genomic profiles.</title>
        <authorList>
            <person name="Matsumoto Y."/>
            <person name="Kinjo T."/>
            <person name="Motooka D."/>
            <person name="Nabeya D."/>
            <person name="Jung N."/>
            <person name="Uechi K."/>
            <person name="Horii T."/>
            <person name="Iida T."/>
            <person name="Fujita J."/>
            <person name="Nakamura S."/>
        </authorList>
    </citation>
    <scope>NUCLEOTIDE SEQUENCE [LARGE SCALE GENOMIC DNA]</scope>
    <source>
        <strain evidence="3 4">JCM 18565</strain>
    </source>
</reference>
<organism evidence="3 4">
    <name type="scientific">Mycobacterium paragordonae</name>
    <dbReference type="NCBI Taxonomy" id="1389713"/>
    <lineage>
        <taxon>Bacteria</taxon>
        <taxon>Bacillati</taxon>
        <taxon>Actinomycetota</taxon>
        <taxon>Actinomycetes</taxon>
        <taxon>Mycobacteriales</taxon>
        <taxon>Mycobacteriaceae</taxon>
        <taxon>Mycobacterium</taxon>
    </lineage>
</organism>
<evidence type="ECO:0000313" key="3">
    <source>
        <dbReference type="EMBL" id="GFG78038.1"/>
    </source>
</evidence>
<keyword evidence="2" id="KW-0812">Transmembrane</keyword>
<feature type="region of interest" description="Disordered" evidence="1">
    <location>
        <begin position="263"/>
        <end position="282"/>
    </location>
</feature>
<evidence type="ECO:0000313" key="4">
    <source>
        <dbReference type="Proteomes" id="UP000465240"/>
    </source>
</evidence>
<dbReference type="Proteomes" id="UP000465240">
    <property type="component" value="Unassembled WGS sequence"/>
</dbReference>
<keyword evidence="2" id="KW-1133">Transmembrane helix</keyword>